<dbReference type="AlphaFoldDB" id="A0A5B7DWS8"/>
<proteinExistence type="predicted"/>
<dbReference type="Proteomes" id="UP000324222">
    <property type="component" value="Unassembled WGS sequence"/>
</dbReference>
<evidence type="ECO:0000313" key="2">
    <source>
        <dbReference type="Proteomes" id="UP000324222"/>
    </source>
</evidence>
<keyword evidence="2" id="KW-1185">Reference proteome</keyword>
<organism evidence="1 2">
    <name type="scientific">Portunus trituberculatus</name>
    <name type="common">Swimming crab</name>
    <name type="synonym">Neptunus trituberculatus</name>
    <dbReference type="NCBI Taxonomy" id="210409"/>
    <lineage>
        <taxon>Eukaryota</taxon>
        <taxon>Metazoa</taxon>
        <taxon>Ecdysozoa</taxon>
        <taxon>Arthropoda</taxon>
        <taxon>Crustacea</taxon>
        <taxon>Multicrustacea</taxon>
        <taxon>Malacostraca</taxon>
        <taxon>Eumalacostraca</taxon>
        <taxon>Eucarida</taxon>
        <taxon>Decapoda</taxon>
        <taxon>Pleocyemata</taxon>
        <taxon>Brachyura</taxon>
        <taxon>Eubrachyura</taxon>
        <taxon>Portunoidea</taxon>
        <taxon>Portunidae</taxon>
        <taxon>Portuninae</taxon>
        <taxon>Portunus</taxon>
    </lineage>
</organism>
<reference evidence="1 2" key="1">
    <citation type="submission" date="2019-05" db="EMBL/GenBank/DDBJ databases">
        <title>Another draft genome of Portunus trituberculatus and its Hox gene families provides insights of decapod evolution.</title>
        <authorList>
            <person name="Jeong J.-H."/>
            <person name="Song I."/>
            <person name="Kim S."/>
            <person name="Choi T."/>
            <person name="Kim D."/>
            <person name="Ryu S."/>
            <person name="Kim W."/>
        </authorList>
    </citation>
    <scope>NUCLEOTIDE SEQUENCE [LARGE SCALE GENOMIC DNA]</scope>
    <source>
        <tissue evidence="1">Muscle</tissue>
    </source>
</reference>
<accession>A0A5B7DWS8</accession>
<dbReference type="EMBL" id="VSRR010001502">
    <property type="protein sequence ID" value="MPC25745.1"/>
    <property type="molecule type" value="Genomic_DNA"/>
</dbReference>
<gene>
    <name evidence="1" type="ORF">E2C01_018867</name>
</gene>
<sequence>MLNALRLMKLQGTIALEHIGIKQELMQMASTRGARQVTSDIGGFCRMVLNGISIKHYHQWYERIYRVTRRRHFENQEKKNGRSMNSKPPLYNTVTCNCTCLPAAGKETMRGVETRDVHGDVLITVGLTGAAGTQMLRQDDVKCRKWKETM</sequence>
<name>A0A5B7DWS8_PORTR</name>
<comment type="caution">
    <text evidence="1">The sequence shown here is derived from an EMBL/GenBank/DDBJ whole genome shotgun (WGS) entry which is preliminary data.</text>
</comment>
<protein>
    <submittedName>
        <fullName evidence="1">Uncharacterized protein</fullName>
    </submittedName>
</protein>
<evidence type="ECO:0000313" key="1">
    <source>
        <dbReference type="EMBL" id="MPC25745.1"/>
    </source>
</evidence>